<dbReference type="PANTHER" id="PTHR43364">
    <property type="entry name" value="NADH-SPECIFIC METHYLGLYOXAL REDUCTASE-RELATED"/>
    <property type="match status" value="1"/>
</dbReference>
<dbReference type="AlphaFoldDB" id="A0AAD5V032"/>
<dbReference type="PANTHER" id="PTHR43364:SF4">
    <property type="entry name" value="NAD(P)-LINKED OXIDOREDUCTASE SUPERFAMILY PROTEIN"/>
    <property type="match status" value="1"/>
</dbReference>
<evidence type="ECO:0000313" key="3">
    <source>
        <dbReference type="EMBL" id="KAJ3482205.1"/>
    </source>
</evidence>
<dbReference type="Gene3D" id="3.20.20.100">
    <property type="entry name" value="NADP-dependent oxidoreductase domain"/>
    <property type="match status" value="1"/>
</dbReference>
<proteinExistence type="predicted"/>
<dbReference type="InterPro" id="IPR023210">
    <property type="entry name" value="NADP_OxRdtase_dom"/>
</dbReference>
<evidence type="ECO:0000256" key="1">
    <source>
        <dbReference type="ARBA" id="ARBA00023002"/>
    </source>
</evidence>
<evidence type="ECO:0000313" key="4">
    <source>
        <dbReference type="Proteomes" id="UP001212997"/>
    </source>
</evidence>
<evidence type="ECO:0000259" key="2">
    <source>
        <dbReference type="Pfam" id="PF00248"/>
    </source>
</evidence>
<keyword evidence="1" id="KW-0560">Oxidoreductase</keyword>
<dbReference type="SUPFAM" id="SSF51430">
    <property type="entry name" value="NAD(P)-linked oxidoreductase"/>
    <property type="match status" value="1"/>
</dbReference>
<name>A0AAD5V032_9APHY</name>
<dbReference type="Proteomes" id="UP001212997">
    <property type="component" value="Unassembled WGS sequence"/>
</dbReference>
<comment type="caution">
    <text evidence="3">The sequence shown here is derived from an EMBL/GenBank/DDBJ whole genome shotgun (WGS) entry which is preliminary data.</text>
</comment>
<dbReference type="InterPro" id="IPR050523">
    <property type="entry name" value="AKR_Detox_Biosynth"/>
</dbReference>
<reference evidence="3" key="1">
    <citation type="submission" date="2022-07" db="EMBL/GenBank/DDBJ databases">
        <title>Genome Sequence of Physisporinus lineatus.</title>
        <authorList>
            <person name="Buettner E."/>
        </authorList>
    </citation>
    <scope>NUCLEOTIDE SEQUENCE</scope>
    <source>
        <strain evidence="3">VT162</strain>
    </source>
</reference>
<dbReference type="InterPro" id="IPR036812">
    <property type="entry name" value="NAD(P)_OxRdtase_dom_sf"/>
</dbReference>
<dbReference type="EMBL" id="JANAWD010000284">
    <property type="protein sequence ID" value="KAJ3482205.1"/>
    <property type="molecule type" value="Genomic_DNA"/>
</dbReference>
<keyword evidence="4" id="KW-1185">Reference proteome</keyword>
<accession>A0AAD5V032</accession>
<dbReference type="Pfam" id="PF00248">
    <property type="entry name" value="Aldo_ket_red"/>
    <property type="match status" value="1"/>
</dbReference>
<dbReference type="GO" id="GO:0016491">
    <property type="term" value="F:oxidoreductase activity"/>
    <property type="evidence" value="ECO:0007669"/>
    <property type="project" value="UniProtKB-KW"/>
</dbReference>
<feature type="domain" description="NADP-dependent oxidoreductase" evidence="2">
    <location>
        <begin position="11"/>
        <end position="311"/>
    </location>
</feature>
<dbReference type="CDD" id="cd19075">
    <property type="entry name" value="AKR_AKR7A1-5"/>
    <property type="match status" value="1"/>
</dbReference>
<protein>
    <recommendedName>
        <fullName evidence="2">NADP-dependent oxidoreductase domain-containing protein</fullName>
    </recommendedName>
</protein>
<organism evidence="3 4">
    <name type="scientific">Meripilus lineatus</name>
    <dbReference type="NCBI Taxonomy" id="2056292"/>
    <lineage>
        <taxon>Eukaryota</taxon>
        <taxon>Fungi</taxon>
        <taxon>Dikarya</taxon>
        <taxon>Basidiomycota</taxon>
        <taxon>Agaricomycotina</taxon>
        <taxon>Agaricomycetes</taxon>
        <taxon>Polyporales</taxon>
        <taxon>Meripilaceae</taxon>
        <taxon>Meripilus</taxon>
    </lineage>
</organism>
<dbReference type="PROSITE" id="PS00062">
    <property type="entry name" value="ALDOKETO_REDUCTASE_2"/>
    <property type="match status" value="1"/>
</dbReference>
<sequence>MTTSSRVPAIFGGAIIGHRDSGGRVNDPEVAQQIIDTMRKHGHIGMDTSRIYNAGTSEKVPPHLSSYLQGMRVDTKIFPATPGDHSPLKIKATFQQSLEALGPRVKIRVFYLHAPDRSVPFEETLQAVNELYRENKFEELGLSNFMSWEVAEVVGICERRGFIKPTVYQGVYNLLDRNTEPELFPCLRKYGIKFCAYSTLAGGYLTGKYLEDGIGAAEPGSHFDPNWAYGGFYISRYSPTVSHVRELQSIARKYELGLGEVAVRWLMHHSLMRPEDHGVILGASRVEQLEKSLLDCEKGPLPQEVAEACETTWKNVKGGAYNYWL</sequence>
<gene>
    <name evidence="3" type="ORF">NLI96_g7138</name>
</gene>
<dbReference type="InterPro" id="IPR018170">
    <property type="entry name" value="Aldo/ket_reductase_CS"/>
</dbReference>